<proteinExistence type="predicted"/>
<dbReference type="SUPFAM" id="SSF48498">
    <property type="entry name" value="Tetracyclin repressor-like, C-terminal domain"/>
    <property type="match status" value="1"/>
</dbReference>
<dbReference type="PANTHER" id="PTHR30055:SF219">
    <property type="entry name" value="TRANSCRIPTIONAL REGULATORY PROTEIN"/>
    <property type="match status" value="1"/>
</dbReference>
<feature type="domain" description="HTH tetR-type" evidence="3">
    <location>
        <begin position="6"/>
        <end position="66"/>
    </location>
</feature>
<dbReference type="Pfam" id="PF00440">
    <property type="entry name" value="TetR_N"/>
    <property type="match status" value="1"/>
</dbReference>
<dbReference type="Gene3D" id="1.10.357.10">
    <property type="entry name" value="Tetracycline Repressor, domain 2"/>
    <property type="match status" value="1"/>
</dbReference>
<dbReference type="InterPro" id="IPR036271">
    <property type="entry name" value="Tet_transcr_reg_TetR-rel_C_sf"/>
</dbReference>
<gene>
    <name evidence="4" type="ORF">ACFQVD_29860</name>
</gene>
<keyword evidence="1 2" id="KW-0238">DNA-binding</keyword>
<evidence type="ECO:0000313" key="4">
    <source>
        <dbReference type="EMBL" id="MFC7604327.1"/>
    </source>
</evidence>
<accession>A0ABW2T7A1</accession>
<name>A0ABW2T7A1_9ACTN</name>
<comment type="caution">
    <text evidence="4">The sequence shown here is derived from an EMBL/GenBank/DDBJ whole genome shotgun (WGS) entry which is preliminary data.</text>
</comment>
<dbReference type="PANTHER" id="PTHR30055">
    <property type="entry name" value="HTH-TYPE TRANSCRIPTIONAL REGULATOR RUTR"/>
    <property type="match status" value="1"/>
</dbReference>
<evidence type="ECO:0000256" key="2">
    <source>
        <dbReference type="PROSITE-ProRule" id="PRU00335"/>
    </source>
</evidence>
<dbReference type="InterPro" id="IPR050109">
    <property type="entry name" value="HTH-type_TetR-like_transc_reg"/>
</dbReference>
<organism evidence="4 5">
    <name type="scientific">Streptosporangium amethystogenes subsp. fukuiense</name>
    <dbReference type="NCBI Taxonomy" id="698418"/>
    <lineage>
        <taxon>Bacteria</taxon>
        <taxon>Bacillati</taxon>
        <taxon>Actinomycetota</taxon>
        <taxon>Actinomycetes</taxon>
        <taxon>Streptosporangiales</taxon>
        <taxon>Streptosporangiaceae</taxon>
        <taxon>Streptosporangium</taxon>
    </lineage>
</organism>
<evidence type="ECO:0000256" key="1">
    <source>
        <dbReference type="ARBA" id="ARBA00023125"/>
    </source>
</evidence>
<dbReference type="RefSeq" id="WP_343961534.1">
    <property type="nucleotide sequence ID" value="NZ_BAAAGK010000005.1"/>
</dbReference>
<sequence>MLPSDDPRGQAVIDIASRLFAAFGYDGTSLHDIAEASGEDMAWLQQRFGDKRELYLTVVDHGSRMERGIVADVLGALPAADPEEARAVVYRLSTRLLEFFLASPQVPSLWAHRWLGDAADIPGLEETYRDPVINLICDALRPAVEAGLIDDRVNLELTVQTLIWSVYGFMHGEINADGHGPASTDPQALQPFLAHLRQLVDRMLTPRGA</sequence>
<evidence type="ECO:0000313" key="5">
    <source>
        <dbReference type="Proteomes" id="UP001596514"/>
    </source>
</evidence>
<evidence type="ECO:0000259" key="3">
    <source>
        <dbReference type="PROSITE" id="PS50977"/>
    </source>
</evidence>
<feature type="DNA-binding region" description="H-T-H motif" evidence="2">
    <location>
        <begin position="29"/>
        <end position="48"/>
    </location>
</feature>
<dbReference type="EMBL" id="JBHTEE010000001">
    <property type="protein sequence ID" value="MFC7604327.1"/>
    <property type="molecule type" value="Genomic_DNA"/>
</dbReference>
<reference evidence="5" key="1">
    <citation type="journal article" date="2019" name="Int. J. Syst. Evol. Microbiol.">
        <title>The Global Catalogue of Microorganisms (GCM) 10K type strain sequencing project: providing services to taxonomists for standard genome sequencing and annotation.</title>
        <authorList>
            <consortium name="The Broad Institute Genomics Platform"/>
            <consortium name="The Broad Institute Genome Sequencing Center for Infectious Disease"/>
            <person name="Wu L."/>
            <person name="Ma J."/>
        </authorList>
    </citation>
    <scope>NUCLEOTIDE SEQUENCE [LARGE SCALE GENOMIC DNA]</scope>
    <source>
        <strain evidence="5">JCM 10083</strain>
    </source>
</reference>
<dbReference type="InterPro" id="IPR001647">
    <property type="entry name" value="HTH_TetR"/>
</dbReference>
<protein>
    <submittedName>
        <fullName evidence="4">TetR/AcrR family transcriptional regulator</fullName>
    </submittedName>
</protein>
<dbReference type="InterPro" id="IPR009057">
    <property type="entry name" value="Homeodomain-like_sf"/>
</dbReference>
<keyword evidence="5" id="KW-1185">Reference proteome</keyword>
<dbReference type="SUPFAM" id="SSF46689">
    <property type="entry name" value="Homeodomain-like"/>
    <property type="match status" value="1"/>
</dbReference>
<dbReference type="PROSITE" id="PS50977">
    <property type="entry name" value="HTH_TETR_2"/>
    <property type="match status" value="1"/>
</dbReference>
<dbReference type="Proteomes" id="UP001596514">
    <property type="component" value="Unassembled WGS sequence"/>
</dbReference>